<dbReference type="AlphaFoldDB" id="A0A179I0R2"/>
<dbReference type="EMBL" id="LSBI01000001">
    <property type="protein sequence ID" value="OAQ95431.1"/>
    <property type="molecule type" value="Genomic_DNA"/>
</dbReference>
<evidence type="ECO:0000256" key="1">
    <source>
        <dbReference type="ARBA" id="ARBA00004141"/>
    </source>
</evidence>
<feature type="transmembrane region" description="Helical" evidence="5">
    <location>
        <begin position="490"/>
        <end position="512"/>
    </location>
</feature>
<gene>
    <name evidence="6" type="ORF">VFPFJ_01541</name>
</gene>
<dbReference type="GO" id="GO:0005886">
    <property type="term" value="C:plasma membrane"/>
    <property type="evidence" value="ECO:0007669"/>
    <property type="project" value="TreeGrafter"/>
</dbReference>
<proteinExistence type="predicted"/>
<evidence type="ECO:0000256" key="4">
    <source>
        <dbReference type="ARBA" id="ARBA00023136"/>
    </source>
</evidence>
<feature type="transmembrane region" description="Helical" evidence="5">
    <location>
        <begin position="65"/>
        <end position="86"/>
    </location>
</feature>
<reference evidence="6 7" key="1">
    <citation type="submission" date="2016-02" db="EMBL/GenBank/DDBJ databases">
        <title>Biosynthesis of antibiotic leucinostatins and their inhibition on Phytophthora in bio-control Purpureocillium lilacinum.</title>
        <authorList>
            <person name="Wang G."/>
            <person name="Liu Z."/>
            <person name="Lin R."/>
            <person name="Li E."/>
            <person name="Mao Z."/>
            <person name="Ling J."/>
            <person name="Yin W."/>
            <person name="Xie B."/>
        </authorList>
    </citation>
    <scope>NUCLEOTIDE SEQUENCE [LARGE SCALE GENOMIC DNA]</scope>
    <source>
        <strain evidence="6">PLFJ-1</strain>
    </source>
</reference>
<feature type="transmembrane region" description="Helical" evidence="5">
    <location>
        <begin position="129"/>
        <end position="146"/>
    </location>
</feature>
<name>A0A179I0R2_PURLI</name>
<keyword evidence="4 5" id="KW-0472">Membrane</keyword>
<keyword evidence="2 5" id="KW-0812">Transmembrane</keyword>
<dbReference type="PANTHER" id="PTHR23502">
    <property type="entry name" value="MAJOR FACILITATOR SUPERFAMILY"/>
    <property type="match status" value="1"/>
</dbReference>
<feature type="transmembrane region" description="Helical" evidence="5">
    <location>
        <begin position="423"/>
        <end position="448"/>
    </location>
</feature>
<evidence type="ECO:0000313" key="6">
    <source>
        <dbReference type="EMBL" id="OAQ95431.1"/>
    </source>
</evidence>
<feature type="transmembrane region" description="Helical" evidence="5">
    <location>
        <begin position="98"/>
        <end position="117"/>
    </location>
</feature>
<evidence type="ECO:0000313" key="7">
    <source>
        <dbReference type="Proteomes" id="UP000078340"/>
    </source>
</evidence>
<comment type="subcellular location">
    <subcellularLocation>
        <location evidence="1">Membrane</location>
        <topology evidence="1">Multi-pass membrane protein</topology>
    </subcellularLocation>
</comment>
<comment type="caution">
    <text evidence="6">The sequence shown here is derived from an EMBL/GenBank/DDBJ whole genome shotgun (WGS) entry which is preliminary data.</text>
</comment>
<feature type="transmembrane region" description="Helical" evidence="5">
    <location>
        <begin position="312"/>
        <end position="341"/>
    </location>
</feature>
<keyword evidence="3 5" id="KW-1133">Transmembrane helix</keyword>
<evidence type="ECO:0000256" key="3">
    <source>
        <dbReference type="ARBA" id="ARBA00022989"/>
    </source>
</evidence>
<dbReference type="GO" id="GO:0022857">
    <property type="term" value="F:transmembrane transporter activity"/>
    <property type="evidence" value="ECO:0007669"/>
    <property type="project" value="InterPro"/>
</dbReference>
<dbReference type="InterPro" id="IPR036259">
    <property type="entry name" value="MFS_trans_sf"/>
</dbReference>
<dbReference type="PANTHER" id="PTHR23502:SF50">
    <property type="entry name" value="TRANSPORTER, PUTATIVE (AFU_ORTHOLOGUE AFUA_5G00430)-RELATED"/>
    <property type="match status" value="1"/>
</dbReference>
<dbReference type="Gene3D" id="1.20.1250.20">
    <property type="entry name" value="MFS general substrate transporter like domains"/>
    <property type="match status" value="1"/>
</dbReference>
<feature type="transmembrane region" description="Helical" evidence="5">
    <location>
        <begin position="189"/>
        <end position="210"/>
    </location>
</feature>
<feature type="transmembrane region" description="Helical" evidence="5">
    <location>
        <begin position="216"/>
        <end position="236"/>
    </location>
</feature>
<protein>
    <submittedName>
        <fullName evidence="6">Major facilitator superfamily transporter</fullName>
    </submittedName>
</protein>
<organism evidence="6 7">
    <name type="scientific">Purpureocillium lilacinum</name>
    <name type="common">Paecilomyces lilacinus</name>
    <dbReference type="NCBI Taxonomy" id="33203"/>
    <lineage>
        <taxon>Eukaryota</taxon>
        <taxon>Fungi</taxon>
        <taxon>Dikarya</taxon>
        <taxon>Ascomycota</taxon>
        <taxon>Pezizomycotina</taxon>
        <taxon>Sordariomycetes</taxon>
        <taxon>Hypocreomycetidae</taxon>
        <taxon>Hypocreales</taxon>
        <taxon>Ophiocordycipitaceae</taxon>
        <taxon>Purpureocillium</taxon>
    </lineage>
</organism>
<feature type="transmembrane region" description="Helical" evidence="5">
    <location>
        <begin position="353"/>
        <end position="375"/>
    </location>
</feature>
<accession>A0A179I0R2</accession>
<dbReference type="Proteomes" id="UP000078340">
    <property type="component" value="Unassembled WGS sequence"/>
</dbReference>
<sequence>MSGNPSRGHAGEALDRQAHPPGTVQLLTSYDSTQSGELILIPTPSDDYNDPLNWSMWRKCLSFGLLNSVTTATFTALTTLTLFWTQMQEEIDLSTQDFTYAQAIQLVGQAFTCLALLPLIRKYGRRPTCILSSIIVCACSWWSVYMKSAPEVYLYNFIMGMAAEVNEATVQLSIQSTFFLHQRGTTNSIYMASVLAGSFLTPMAAGVQAVEQGWRASYRALAIVMTILAVLFIVAFEETKFESTVFQGVAAETEEATHAELTLDEKDGISMHGDGETGSERPSFPRYLRLQLFSSSNESLWRSYYQPAYACWLPHVIFASLQFASGVCWLVFMSSMISILFTAPPYNFDAAEVGYMFAGPCVGAVFGSLYGGPLVDKAVVWFARRNGGLFEPEMRLYLYPLPALLMSGGIILFGVTADRGLHWIYPSIGGALFSFGYGAVGDIAFTLVLDAFPNVFAQSFVCIAFFRNAVGITGPFSITPWLDTMSVTNMHILAGCLCILVNALALPLAIWGKKARVAIAPRYNQLSQRLAEE</sequence>
<dbReference type="InterPro" id="IPR011701">
    <property type="entry name" value="MFS"/>
</dbReference>
<feature type="transmembrane region" description="Helical" evidence="5">
    <location>
        <begin position="396"/>
        <end position="417"/>
    </location>
</feature>
<evidence type="ECO:0000256" key="5">
    <source>
        <dbReference type="SAM" id="Phobius"/>
    </source>
</evidence>
<dbReference type="Pfam" id="PF07690">
    <property type="entry name" value="MFS_1"/>
    <property type="match status" value="1"/>
</dbReference>
<evidence type="ECO:0000256" key="2">
    <source>
        <dbReference type="ARBA" id="ARBA00022692"/>
    </source>
</evidence>
<dbReference type="OMA" id="SICMVES"/>
<dbReference type="SUPFAM" id="SSF103473">
    <property type="entry name" value="MFS general substrate transporter"/>
    <property type="match status" value="1"/>
</dbReference>